<proteinExistence type="predicted"/>
<dbReference type="InterPro" id="IPR013785">
    <property type="entry name" value="Aldolase_TIM"/>
</dbReference>
<dbReference type="OrthoDB" id="9782387at2"/>
<protein>
    <submittedName>
        <fullName evidence="1">Uncharacterized protein</fullName>
    </submittedName>
</protein>
<dbReference type="EMBL" id="FOVR01000019">
    <property type="protein sequence ID" value="SFP04800.1"/>
    <property type="molecule type" value="Genomic_DNA"/>
</dbReference>
<dbReference type="STRING" id="655353.SAMN04488056_11946"/>
<organism evidence="1 2">
    <name type="scientific">Cohaesibacter marisflavi</name>
    <dbReference type="NCBI Taxonomy" id="655353"/>
    <lineage>
        <taxon>Bacteria</taxon>
        <taxon>Pseudomonadati</taxon>
        <taxon>Pseudomonadota</taxon>
        <taxon>Alphaproteobacteria</taxon>
        <taxon>Hyphomicrobiales</taxon>
        <taxon>Cohaesibacteraceae</taxon>
    </lineage>
</organism>
<keyword evidence="2" id="KW-1185">Reference proteome</keyword>
<dbReference type="GO" id="GO:0016491">
    <property type="term" value="F:oxidoreductase activity"/>
    <property type="evidence" value="ECO:0007669"/>
    <property type="project" value="InterPro"/>
</dbReference>
<sequence>MAKGIRGSKRTARKPYHLMAKPTGFRCNIACDYCFYLEKEQGTLLPKNDQRVMDDQTLEAFIRTYIQSNPLDEIEFSWQGGEPCGFRRIRAVIPTTSAHPFRAIRAALMHCREAVDFCYQFWPVSSPILA</sequence>
<reference evidence="1 2" key="1">
    <citation type="submission" date="2016-10" db="EMBL/GenBank/DDBJ databases">
        <authorList>
            <person name="de Groot N.N."/>
        </authorList>
    </citation>
    <scope>NUCLEOTIDE SEQUENCE [LARGE SCALE GENOMIC DNA]</scope>
    <source>
        <strain evidence="1 2">CGMCC 1.9157</strain>
    </source>
</reference>
<dbReference type="RefSeq" id="WP_090075479.1">
    <property type="nucleotide sequence ID" value="NZ_FOVR01000019.1"/>
</dbReference>
<name>A0A1I5M5K5_9HYPH</name>
<dbReference type="SUPFAM" id="SSF102114">
    <property type="entry name" value="Radical SAM enzymes"/>
    <property type="match status" value="1"/>
</dbReference>
<accession>A0A1I5M5K5</accession>
<dbReference type="Gene3D" id="3.20.20.70">
    <property type="entry name" value="Aldolase class I"/>
    <property type="match status" value="1"/>
</dbReference>
<dbReference type="InterPro" id="IPR023867">
    <property type="entry name" value="Sulphatase_maturase_rSAM"/>
</dbReference>
<gene>
    <name evidence="1" type="ORF">SAMN04488056_11946</name>
</gene>
<dbReference type="PANTHER" id="PTHR43273:SF3">
    <property type="entry name" value="ANAEROBIC SULFATASE-MATURATING ENZYME HOMOLOG ASLB-RELATED"/>
    <property type="match status" value="1"/>
</dbReference>
<dbReference type="Proteomes" id="UP000199236">
    <property type="component" value="Unassembled WGS sequence"/>
</dbReference>
<dbReference type="PANTHER" id="PTHR43273">
    <property type="entry name" value="ANAEROBIC SULFATASE-MATURATING ENZYME HOMOLOG ASLB-RELATED"/>
    <property type="match status" value="1"/>
</dbReference>
<dbReference type="AlphaFoldDB" id="A0A1I5M5K5"/>
<evidence type="ECO:0000313" key="1">
    <source>
        <dbReference type="EMBL" id="SFP04800.1"/>
    </source>
</evidence>
<evidence type="ECO:0000313" key="2">
    <source>
        <dbReference type="Proteomes" id="UP000199236"/>
    </source>
</evidence>
<dbReference type="InterPro" id="IPR058240">
    <property type="entry name" value="rSAM_sf"/>
</dbReference>